<proteinExistence type="predicted"/>
<dbReference type="GO" id="GO:0007165">
    <property type="term" value="P:signal transduction"/>
    <property type="evidence" value="ECO:0000318"/>
    <property type="project" value="GO_Central"/>
</dbReference>
<reference evidence="2" key="2">
    <citation type="submission" date="2022-06" db="UniProtKB">
        <authorList>
            <consortium name="EnsemblMetazoa"/>
        </authorList>
    </citation>
    <scope>IDENTIFICATION</scope>
    <source>
        <strain evidence="2">PS312</strain>
    </source>
</reference>
<dbReference type="GO" id="GO:0004674">
    <property type="term" value="F:protein serine/threonine kinase activity"/>
    <property type="evidence" value="ECO:0000318"/>
    <property type="project" value="GO_Central"/>
</dbReference>
<dbReference type="SMART" id="SM00220">
    <property type="entry name" value="S_TKc"/>
    <property type="match status" value="1"/>
</dbReference>
<organism evidence="2 3">
    <name type="scientific">Pristionchus pacificus</name>
    <name type="common">Parasitic nematode worm</name>
    <dbReference type="NCBI Taxonomy" id="54126"/>
    <lineage>
        <taxon>Eukaryota</taxon>
        <taxon>Metazoa</taxon>
        <taxon>Ecdysozoa</taxon>
        <taxon>Nematoda</taxon>
        <taxon>Chromadorea</taxon>
        <taxon>Rhabditida</taxon>
        <taxon>Rhabditina</taxon>
        <taxon>Diplogasteromorpha</taxon>
        <taxon>Diplogasteroidea</taxon>
        <taxon>Neodiplogasteridae</taxon>
        <taxon>Pristionchus</taxon>
    </lineage>
</organism>
<feature type="compositionally biased region" description="Basic and acidic residues" evidence="1">
    <location>
        <begin position="361"/>
        <end position="375"/>
    </location>
</feature>
<dbReference type="PANTHER" id="PTHR11909">
    <property type="entry name" value="CASEIN KINASE-RELATED"/>
    <property type="match status" value="1"/>
</dbReference>
<dbReference type="GO" id="GO:0005524">
    <property type="term" value="F:ATP binding"/>
    <property type="evidence" value="ECO:0007669"/>
    <property type="project" value="InterPro"/>
</dbReference>
<dbReference type="FunFam" id="1.10.510.10:FF:002608">
    <property type="match status" value="1"/>
</dbReference>
<feature type="region of interest" description="Disordered" evidence="1">
    <location>
        <begin position="1"/>
        <end position="23"/>
    </location>
</feature>
<evidence type="ECO:0000256" key="1">
    <source>
        <dbReference type="SAM" id="MobiDB-lite"/>
    </source>
</evidence>
<dbReference type="GO" id="GO:0005634">
    <property type="term" value="C:nucleus"/>
    <property type="evidence" value="ECO:0000318"/>
    <property type="project" value="GO_Central"/>
</dbReference>
<dbReference type="Proteomes" id="UP000005239">
    <property type="component" value="Unassembled WGS sequence"/>
</dbReference>
<dbReference type="EnsemblMetazoa" id="PPA19844.1">
    <property type="protein sequence ID" value="PPA19844.1"/>
    <property type="gene ID" value="WBGene00109398"/>
</dbReference>
<dbReference type="SUPFAM" id="SSF56112">
    <property type="entry name" value="Protein kinase-like (PK-like)"/>
    <property type="match status" value="1"/>
</dbReference>
<dbReference type="InterPro" id="IPR050235">
    <property type="entry name" value="CK1_Ser-Thr_kinase"/>
</dbReference>
<evidence type="ECO:0000313" key="3">
    <source>
        <dbReference type="Proteomes" id="UP000005239"/>
    </source>
</evidence>
<dbReference type="GO" id="GO:0005737">
    <property type="term" value="C:cytoplasm"/>
    <property type="evidence" value="ECO:0000318"/>
    <property type="project" value="GO_Central"/>
</dbReference>
<evidence type="ECO:0000313" key="2">
    <source>
        <dbReference type="EnsemblMetazoa" id="PPA19844.1"/>
    </source>
</evidence>
<gene>
    <name evidence="2" type="primary">WBGene00109398</name>
</gene>
<dbReference type="InterPro" id="IPR000719">
    <property type="entry name" value="Prot_kinase_dom"/>
</dbReference>
<dbReference type="InterPro" id="IPR011009">
    <property type="entry name" value="Kinase-like_dom_sf"/>
</dbReference>
<dbReference type="AlphaFoldDB" id="A0A2A6BWL0"/>
<feature type="compositionally biased region" description="Basic and acidic residues" evidence="1">
    <location>
        <begin position="386"/>
        <end position="395"/>
    </location>
</feature>
<dbReference type="PROSITE" id="PS50011">
    <property type="entry name" value="PROTEIN_KINASE_DOM"/>
    <property type="match status" value="1"/>
</dbReference>
<accession>A0A8R1UF72</accession>
<accession>A0A2A6BWL0</accession>
<feature type="region of interest" description="Disordered" evidence="1">
    <location>
        <begin position="361"/>
        <end position="396"/>
    </location>
</feature>
<sequence>MLYKPLEYSSEEEDDEKKVHYDKKSLPKTIDRGDATSPSMVSFTPIRIIHAGRFSQCMVVRTLDTFSHDVLCLKHLMRRKKEAVVAFENELSVYRHSDAHPSLFPHILPLIDFHRSVDVSFIVTELGGPNLNILRSNIIQREFSLDSALRLSIQALEGIRSLHRAGILHLSIQPANMIIGLGANSCNLYLVGFTGMKKVDTKQKRSLIHAPHPLFAPGKMKKEPSMLDDLEGWLYSTIDLMARRQLDWMQKKWSHKYREKEFNELSEAKKNLFTDEKFDKLANVPEFMKELGRLIQSSEAADFESHHDKIVDTFKKYLTEHELDMYAVYEWESTSFQKTIHQLMLGKHEKDFVGPYYTKLQERPPKKTKEEKKGNFENSDEELDQEEKKEEEKIKQMQKVMKKLVEDILKGPMETPEDEEESVKE</sequence>
<keyword evidence="3" id="KW-1185">Reference proteome</keyword>
<dbReference type="Gene3D" id="1.10.510.10">
    <property type="entry name" value="Transferase(Phosphotransferase) domain 1"/>
    <property type="match status" value="1"/>
</dbReference>
<protein>
    <submittedName>
        <fullName evidence="2">Protein kinase domain-containing protein</fullName>
    </submittedName>
</protein>
<name>A0A2A6BWL0_PRIPA</name>
<reference evidence="3" key="1">
    <citation type="journal article" date="2008" name="Nat. Genet.">
        <title>The Pristionchus pacificus genome provides a unique perspective on nematode lifestyle and parasitism.</title>
        <authorList>
            <person name="Dieterich C."/>
            <person name="Clifton S.W."/>
            <person name="Schuster L.N."/>
            <person name="Chinwalla A."/>
            <person name="Delehaunty K."/>
            <person name="Dinkelacker I."/>
            <person name="Fulton L."/>
            <person name="Fulton R."/>
            <person name="Godfrey J."/>
            <person name="Minx P."/>
            <person name="Mitreva M."/>
            <person name="Roeseler W."/>
            <person name="Tian H."/>
            <person name="Witte H."/>
            <person name="Yang S.P."/>
            <person name="Wilson R.K."/>
            <person name="Sommer R.J."/>
        </authorList>
    </citation>
    <scope>NUCLEOTIDE SEQUENCE [LARGE SCALE GENOMIC DNA]</scope>
    <source>
        <strain evidence="3">PS312</strain>
    </source>
</reference>